<dbReference type="AlphaFoldDB" id="A0A5M6CWL5"/>
<keyword evidence="3" id="KW-1185">Reference proteome</keyword>
<feature type="compositionally biased region" description="Low complexity" evidence="1">
    <location>
        <begin position="263"/>
        <end position="277"/>
    </location>
</feature>
<accession>A0A5M6CWL5</accession>
<gene>
    <name evidence="2" type="ORF">FYK55_23850</name>
</gene>
<dbReference type="Proteomes" id="UP000324479">
    <property type="component" value="Unassembled WGS sequence"/>
</dbReference>
<evidence type="ECO:0000313" key="3">
    <source>
        <dbReference type="Proteomes" id="UP000324479"/>
    </source>
</evidence>
<comment type="caution">
    <text evidence="2">The sequence shown here is derived from an EMBL/GenBank/DDBJ whole genome shotgun (WGS) entry which is preliminary data.</text>
</comment>
<dbReference type="EMBL" id="VWOX01000018">
    <property type="protein sequence ID" value="KAA5539604.1"/>
    <property type="molecule type" value="Genomic_DNA"/>
</dbReference>
<dbReference type="InterPro" id="IPR046596">
    <property type="entry name" value="DUF6655"/>
</dbReference>
<dbReference type="Pfam" id="PF20360">
    <property type="entry name" value="DUF6655"/>
    <property type="match status" value="1"/>
</dbReference>
<evidence type="ECO:0000256" key="1">
    <source>
        <dbReference type="SAM" id="MobiDB-lite"/>
    </source>
</evidence>
<evidence type="ECO:0000313" key="2">
    <source>
        <dbReference type="EMBL" id="KAA5539604.1"/>
    </source>
</evidence>
<protein>
    <submittedName>
        <fullName evidence="2">Uncharacterized protein</fullName>
    </submittedName>
</protein>
<feature type="region of interest" description="Disordered" evidence="1">
    <location>
        <begin position="247"/>
        <end position="301"/>
    </location>
</feature>
<reference evidence="2 3" key="1">
    <citation type="submission" date="2019-08" db="EMBL/GenBank/DDBJ databases">
        <authorList>
            <person name="Dhanesh K."/>
            <person name="Kumar G."/>
            <person name="Sasikala C."/>
            <person name="Venkata Ramana C."/>
        </authorList>
    </citation>
    <scope>NUCLEOTIDE SEQUENCE [LARGE SCALE GENOMIC DNA]</scope>
    <source>
        <strain evidence="2 3">JC645</strain>
    </source>
</reference>
<name>A0A5M6CWL5_9BACT</name>
<dbReference type="PROSITE" id="PS51257">
    <property type="entry name" value="PROKAR_LIPOPROTEIN"/>
    <property type="match status" value="1"/>
</dbReference>
<organism evidence="2 3">
    <name type="scientific">Roseiconus nitratireducens</name>
    <dbReference type="NCBI Taxonomy" id="2605748"/>
    <lineage>
        <taxon>Bacteria</taxon>
        <taxon>Pseudomonadati</taxon>
        <taxon>Planctomycetota</taxon>
        <taxon>Planctomycetia</taxon>
        <taxon>Pirellulales</taxon>
        <taxon>Pirellulaceae</taxon>
        <taxon>Roseiconus</taxon>
    </lineage>
</organism>
<dbReference type="RefSeq" id="WP_150079142.1">
    <property type="nucleotide sequence ID" value="NZ_VWOX01000018.1"/>
</dbReference>
<proteinExistence type="predicted"/>
<sequence length="301" mass="32847">MFHAKRFPISIICATSWWIVVALTGCGTTREHQATEQLVVSEAVDRNIQDLDFRPLSGRKVYLDTSYMRNVKGPTFVNAEYVISGLRQQILAAGCLIQDSSNDAEIIIEGRIGTLGSDDHQVTFGLPENNAVSNAASLIPNAPTLPSIPEIAFARRESREAASKIAAFAYDRETRRPIWQSGVRHSVATAKNTWVLGVGPFQGGSIREKTKLAGSRFQFGRRSANSSPARPYERPAVDYTAETRFNQGWPDFSGVGHGPDMLASSEDQQEGQDSQSADESKASQAETEVAEAPAEDASKTR</sequence>